<dbReference type="RefSeq" id="WP_256376441.1">
    <property type="nucleotide sequence ID" value="NZ_CP017637.1"/>
</dbReference>
<evidence type="ECO:0000313" key="1">
    <source>
        <dbReference type="EMBL" id="APG07901.1"/>
    </source>
</evidence>
<accession>A0A1L3F3K5</accession>
<dbReference type="Pfam" id="PF07369">
    <property type="entry name" value="DUF1488"/>
    <property type="match status" value="1"/>
</dbReference>
<protein>
    <recommendedName>
        <fullName evidence="3">DUF1488 domain-containing protein</fullName>
    </recommendedName>
</protein>
<evidence type="ECO:0000313" key="2">
    <source>
        <dbReference type="Proteomes" id="UP000181962"/>
    </source>
</evidence>
<organism evidence="1 2">
    <name type="scientific">Bradyrhizobium japonicum</name>
    <dbReference type="NCBI Taxonomy" id="375"/>
    <lineage>
        <taxon>Bacteria</taxon>
        <taxon>Pseudomonadati</taxon>
        <taxon>Pseudomonadota</taxon>
        <taxon>Alphaproteobacteria</taxon>
        <taxon>Hyphomicrobiales</taxon>
        <taxon>Nitrobacteraceae</taxon>
        <taxon>Bradyrhizobium</taxon>
    </lineage>
</organism>
<dbReference type="SUPFAM" id="SSF160272">
    <property type="entry name" value="Shew3726-like"/>
    <property type="match status" value="1"/>
</dbReference>
<dbReference type="EMBL" id="CP017637">
    <property type="protein sequence ID" value="APG07901.1"/>
    <property type="molecule type" value="Genomic_DNA"/>
</dbReference>
<dbReference type="AlphaFoldDB" id="A0A1L3F3K5"/>
<proteinExistence type="predicted"/>
<name>A0A1L3F3K5_BRAJP</name>
<sequence length="105" mass="12002">MPRPPRVSPAENAALLTRGQILGYDTERMAFLFTMTYGASIVDCEISSVALDDLHGSKGTRPDERETQFRCLRDAVERLASYAFEQQGRRQRERLRIFSKHVKAL</sequence>
<dbReference type="Proteomes" id="UP000181962">
    <property type="component" value="Chromosome"/>
</dbReference>
<dbReference type="InterPro" id="IPR009962">
    <property type="entry name" value="DUF1488"/>
</dbReference>
<reference evidence="1 2" key="1">
    <citation type="submission" date="2016-11" db="EMBL/GenBank/DDBJ databases">
        <title>Complete Genome Sequence of Bradyrhizobium sp. strain J5, an isolated from soybean nodule in Hokkaido.</title>
        <authorList>
            <person name="Kanehara K."/>
        </authorList>
    </citation>
    <scope>NUCLEOTIDE SEQUENCE [LARGE SCALE GENOMIC DNA]</scope>
    <source>
        <strain evidence="1 2">J5</strain>
    </source>
</reference>
<evidence type="ECO:0008006" key="3">
    <source>
        <dbReference type="Google" id="ProtNLM"/>
    </source>
</evidence>
<gene>
    <name evidence="1" type="ORF">BKD09_06105</name>
</gene>
<dbReference type="InterPro" id="IPR036692">
    <property type="entry name" value="Shew3726-like_sf"/>
</dbReference>